<protein>
    <submittedName>
        <fullName evidence="1">10217_t:CDS:1</fullName>
    </submittedName>
</protein>
<gene>
    <name evidence="1" type="ORF">AMORRO_LOCUS9301</name>
</gene>
<accession>A0A9N9DHH0</accession>
<comment type="caution">
    <text evidence="1">The sequence shown here is derived from an EMBL/GenBank/DDBJ whole genome shotgun (WGS) entry which is preliminary data.</text>
</comment>
<reference evidence="1" key="1">
    <citation type="submission" date="2021-06" db="EMBL/GenBank/DDBJ databases">
        <authorList>
            <person name="Kallberg Y."/>
            <person name="Tangrot J."/>
            <person name="Rosling A."/>
        </authorList>
    </citation>
    <scope>NUCLEOTIDE SEQUENCE</scope>
    <source>
        <strain evidence="1">CL551</strain>
    </source>
</reference>
<dbReference type="SUPFAM" id="SSF53300">
    <property type="entry name" value="vWA-like"/>
    <property type="match status" value="1"/>
</dbReference>
<sequence>MGNPESGSRSSNSVAVRTVRNILLNPNSSVQQHIDAINEHGVHIYKTTIKVLDDFNISLSAAIKARSVVALWATKNYVIVDELLSKMLPADVFKTCQILDMPRKARQLQKKLDFWESKNFNVRSGKKSKIQSEINNYRQEHHSASLTSSFQRRIKKWASSFSPKNLDFFLLSFPKEPWKELADLAHLKASDFQAPYFLPMIYGGEPPADSPIYSFMNITTENLETVLVNHPQFSEYYSYIRQKVNNSSDFVLNDVHKAILAQTAPLEDVLWYYEELACNGTDQAIVTRLDEHEPLLSIHGRSNYSKLMERILTFRELRTPFANHDQLITYAEEKLKSIEIPGGDQHTVAVFGDCSGSMQVAVKVATIIGSLLSVCLKADLTFFNAVIVEPPNVPCNASDVLTVAATIRAAGATSPAATLYPYYENRKRCDIFIVVTDEEENTRFNGYLFADLFKKYREDVVPHAQVFLVSFLKGTNEGHMKRNLENIGITNVRQFRLDGARPDLSKFSELLGVLTLSLAEVQNAKE</sequence>
<dbReference type="AlphaFoldDB" id="A0A9N9DHH0"/>
<dbReference type="Gene3D" id="3.40.50.410">
    <property type="entry name" value="von Willebrand factor, type A domain"/>
    <property type="match status" value="1"/>
</dbReference>
<proteinExistence type="predicted"/>
<evidence type="ECO:0000313" key="1">
    <source>
        <dbReference type="EMBL" id="CAG8635895.1"/>
    </source>
</evidence>
<name>A0A9N9DHH0_9GLOM</name>
<keyword evidence="2" id="KW-1185">Reference proteome</keyword>
<evidence type="ECO:0000313" key="2">
    <source>
        <dbReference type="Proteomes" id="UP000789342"/>
    </source>
</evidence>
<dbReference type="InterPro" id="IPR036465">
    <property type="entry name" value="vWFA_dom_sf"/>
</dbReference>
<dbReference type="OrthoDB" id="301415at2759"/>
<organism evidence="1 2">
    <name type="scientific">Acaulospora morrowiae</name>
    <dbReference type="NCBI Taxonomy" id="94023"/>
    <lineage>
        <taxon>Eukaryota</taxon>
        <taxon>Fungi</taxon>
        <taxon>Fungi incertae sedis</taxon>
        <taxon>Mucoromycota</taxon>
        <taxon>Glomeromycotina</taxon>
        <taxon>Glomeromycetes</taxon>
        <taxon>Diversisporales</taxon>
        <taxon>Acaulosporaceae</taxon>
        <taxon>Acaulospora</taxon>
    </lineage>
</organism>
<dbReference type="EMBL" id="CAJVPV010008895">
    <property type="protein sequence ID" value="CAG8635895.1"/>
    <property type="molecule type" value="Genomic_DNA"/>
</dbReference>
<dbReference type="Proteomes" id="UP000789342">
    <property type="component" value="Unassembled WGS sequence"/>
</dbReference>